<evidence type="ECO:0000313" key="3">
    <source>
        <dbReference type="Proteomes" id="UP000030185"/>
    </source>
</evidence>
<dbReference type="STRING" id="153721.MYP_129"/>
<dbReference type="GO" id="GO:0005829">
    <property type="term" value="C:cytosol"/>
    <property type="evidence" value="ECO:0007669"/>
    <property type="project" value="TreeGrafter"/>
</dbReference>
<dbReference type="Gene3D" id="1.10.472.150">
    <property type="entry name" value="Glucose-regulated metallo-peptidase M90, N-terminal domain"/>
    <property type="match status" value="1"/>
</dbReference>
<feature type="transmembrane region" description="Helical" evidence="1">
    <location>
        <begin position="6"/>
        <end position="28"/>
    </location>
</feature>
<accession>A0A098L9S7</accession>
<dbReference type="AlphaFoldDB" id="A0A098L9S7"/>
<dbReference type="PANTHER" id="PTHR30164:SF2">
    <property type="entry name" value="PROTEIN MTFA"/>
    <property type="match status" value="1"/>
</dbReference>
<sequence>MFPSFYLFPFLFLIIAIAGIVFFISFWIKSEKKKKEKILNEPFPESWKEFLNKAISFYHELDDLQKIRYENKIKLFLNNIRITGVEIEISDELRLLAASSAIIPIFYFDEWDYFNLVEILIYDEEVNPNQPNDPERGGTLLGQVRPFQNRHIMLLSMQSLIRGFAYMNGKDNLGFHEFAHLIDETDGSIDGIPKSILPPNLVRPWTDLMYKEIEKIKKGHSDINPYGVTNSAEFFAVVCEYFFENPDKFKNKHPELYSILTTAFKRS</sequence>
<evidence type="ECO:0008006" key="4">
    <source>
        <dbReference type="Google" id="ProtNLM"/>
    </source>
</evidence>
<reference evidence="2 3" key="1">
    <citation type="submission" date="2014-09" db="EMBL/GenBank/DDBJ databases">
        <title>Sporocytophaga myxococcoides PG-01 genome sequencing.</title>
        <authorList>
            <person name="Liu L."/>
            <person name="Gao P.J."/>
            <person name="Chen G.J."/>
            <person name="Wang L.S."/>
        </authorList>
    </citation>
    <scope>NUCLEOTIDE SEQUENCE [LARGE SCALE GENOMIC DNA]</scope>
    <source>
        <strain evidence="2 3">PG-01</strain>
    </source>
</reference>
<dbReference type="Pfam" id="PF06167">
    <property type="entry name" value="Peptidase_M90"/>
    <property type="match status" value="1"/>
</dbReference>
<dbReference type="RefSeq" id="WP_052429846.1">
    <property type="nucleotide sequence ID" value="NZ_BBLT01000001.1"/>
</dbReference>
<dbReference type="InterPro" id="IPR024079">
    <property type="entry name" value="MetalloPept_cat_dom_sf"/>
</dbReference>
<dbReference type="InterPro" id="IPR042252">
    <property type="entry name" value="MtfA_N"/>
</dbReference>
<dbReference type="Gene3D" id="3.40.390.10">
    <property type="entry name" value="Collagenase (Catalytic Domain)"/>
    <property type="match status" value="1"/>
</dbReference>
<gene>
    <name evidence="2" type="ORF">MYP_129</name>
</gene>
<dbReference type="OrthoDB" id="9786424at2"/>
<proteinExistence type="predicted"/>
<dbReference type="EMBL" id="BBLT01000001">
    <property type="protein sequence ID" value="GAL82903.1"/>
    <property type="molecule type" value="Genomic_DNA"/>
</dbReference>
<dbReference type="SUPFAM" id="SSF55486">
    <property type="entry name" value="Metalloproteases ('zincins'), catalytic domain"/>
    <property type="match status" value="1"/>
</dbReference>
<name>A0A098L9S7_9BACT</name>
<comment type="caution">
    <text evidence="2">The sequence shown here is derived from an EMBL/GenBank/DDBJ whole genome shotgun (WGS) entry which is preliminary data.</text>
</comment>
<evidence type="ECO:0000313" key="2">
    <source>
        <dbReference type="EMBL" id="GAL82903.1"/>
    </source>
</evidence>
<keyword evidence="1" id="KW-0812">Transmembrane</keyword>
<organism evidence="2 3">
    <name type="scientific">Sporocytophaga myxococcoides</name>
    <dbReference type="NCBI Taxonomy" id="153721"/>
    <lineage>
        <taxon>Bacteria</taxon>
        <taxon>Pseudomonadati</taxon>
        <taxon>Bacteroidota</taxon>
        <taxon>Cytophagia</taxon>
        <taxon>Cytophagales</taxon>
        <taxon>Cytophagaceae</taxon>
        <taxon>Sporocytophaga</taxon>
    </lineage>
</organism>
<dbReference type="InterPro" id="IPR010384">
    <property type="entry name" value="MtfA_fam"/>
</dbReference>
<dbReference type="GO" id="GO:0004177">
    <property type="term" value="F:aminopeptidase activity"/>
    <property type="evidence" value="ECO:0007669"/>
    <property type="project" value="TreeGrafter"/>
</dbReference>
<dbReference type="Proteomes" id="UP000030185">
    <property type="component" value="Unassembled WGS sequence"/>
</dbReference>
<keyword evidence="1" id="KW-0472">Membrane</keyword>
<evidence type="ECO:0000256" key="1">
    <source>
        <dbReference type="SAM" id="Phobius"/>
    </source>
</evidence>
<dbReference type="PANTHER" id="PTHR30164">
    <property type="entry name" value="MTFA PEPTIDASE"/>
    <property type="match status" value="1"/>
</dbReference>
<keyword evidence="3" id="KW-1185">Reference proteome</keyword>
<dbReference type="CDD" id="cd20169">
    <property type="entry name" value="Peptidase_M90_mtfA"/>
    <property type="match status" value="1"/>
</dbReference>
<dbReference type="GO" id="GO:0008237">
    <property type="term" value="F:metallopeptidase activity"/>
    <property type="evidence" value="ECO:0007669"/>
    <property type="project" value="InterPro"/>
</dbReference>
<dbReference type="eggNOG" id="COG3228">
    <property type="taxonomic scope" value="Bacteria"/>
</dbReference>
<protein>
    <recommendedName>
        <fullName evidence="4">Phenylalanyl-tRNA synthetase subunit alpha</fullName>
    </recommendedName>
</protein>
<keyword evidence="1" id="KW-1133">Transmembrane helix</keyword>